<dbReference type="AlphaFoldDB" id="A0A381TB91"/>
<name>A0A381TB91_9ZZZZ</name>
<reference evidence="1" key="1">
    <citation type="submission" date="2018-05" db="EMBL/GenBank/DDBJ databases">
        <authorList>
            <person name="Lanie J.A."/>
            <person name="Ng W.-L."/>
            <person name="Kazmierczak K.M."/>
            <person name="Andrzejewski T.M."/>
            <person name="Davidsen T.M."/>
            <person name="Wayne K.J."/>
            <person name="Tettelin H."/>
            <person name="Glass J.I."/>
            <person name="Rusch D."/>
            <person name="Podicherti R."/>
            <person name="Tsui H.-C.T."/>
            <person name="Winkler M.E."/>
        </authorList>
    </citation>
    <scope>NUCLEOTIDE SEQUENCE</scope>
</reference>
<proteinExistence type="predicted"/>
<dbReference type="EMBL" id="UINC01004316">
    <property type="protein sequence ID" value="SVA13415.1"/>
    <property type="molecule type" value="Genomic_DNA"/>
</dbReference>
<gene>
    <name evidence="1" type="ORF">METZ01_LOCUS66269</name>
</gene>
<accession>A0A381TB91</accession>
<sequence>MKDILLDLVDHTAGLGFIENVKVTGTDSETSFEAMDPDRTVILNAKTTNPVPELIGEFGMGNLGFLNGIVNLDGYKADEAIINVRTRERNGQVAPDSLTFEDQYGNTDHYRFMSKEVVEQQLKTVKFRGVNWNVSFEPSKVSVQELSQIAGIYISIEPTFSVRTDNGNLVVGVGTDDGSGHVGKRIFARNVDGELKQNWSWPLHQVLTILKLGMSGACVMNISDQGALQISIDSGLAVYNYILPAMNK</sequence>
<organism evidence="1">
    <name type="scientific">marine metagenome</name>
    <dbReference type="NCBI Taxonomy" id="408172"/>
    <lineage>
        <taxon>unclassified sequences</taxon>
        <taxon>metagenomes</taxon>
        <taxon>ecological metagenomes</taxon>
    </lineage>
</organism>
<evidence type="ECO:0000313" key="1">
    <source>
        <dbReference type="EMBL" id="SVA13415.1"/>
    </source>
</evidence>
<protein>
    <submittedName>
        <fullName evidence="1">Uncharacterized protein</fullName>
    </submittedName>
</protein>